<organism evidence="2 3">
    <name type="scientific">Mycobacterium intracellulare 1956</name>
    <dbReference type="NCBI Taxonomy" id="1299331"/>
    <lineage>
        <taxon>Bacteria</taxon>
        <taxon>Bacillati</taxon>
        <taxon>Actinomycetota</taxon>
        <taxon>Actinomycetes</taxon>
        <taxon>Mycobacteriales</taxon>
        <taxon>Mycobacteriaceae</taxon>
        <taxon>Mycobacterium</taxon>
        <taxon>Mycobacterium avium complex (MAC)</taxon>
    </lineage>
</organism>
<protein>
    <submittedName>
        <fullName evidence="2">NADH-quinone oxidoreductase subunit C domain protein</fullName>
        <ecNumber evidence="2">1.6.99.5</ecNumber>
    </submittedName>
</protein>
<sequence length="69" mass="7270">MSSPNQDPHEAIGRADEEVIDVRRGMFGVQGSGDTSGYGRLVREVLLPAAARGPTAATSTSSSTDWPRP</sequence>
<dbReference type="EMBL" id="JAOG01000002">
    <property type="protein sequence ID" value="EUA56074.1"/>
    <property type="molecule type" value="Genomic_DNA"/>
</dbReference>
<dbReference type="GO" id="GO:0016491">
    <property type="term" value="F:oxidoreductase activity"/>
    <property type="evidence" value="ECO:0007669"/>
    <property type="project" value="UniProtKB-KW"/>
</dbReference>
<evidence type="ECO:0000256" key="1">
    <source>
        <dbReference type="SAM" id="MobiDB-lite"/>
    </source>
</evidence>
<dbReference type="AlphaFoldDB" id="X8CIY2"/>
<evidence type="ECO:0000313" key="2">
    <source>
        <dbReference type="EMBL" id="EUA56074.1"/>
    </source>
</evidence>
<accession>X8CIY2</accession>
<dbReference type="EC" id="1.6.99.5" evidence="2"/>
<keyword evidence="2" id="KW-0560">Oxidoreductase</keyword>
<dbReference type="PATRIC" id="fig|1299331.3.peg.4130"/>
<name>X8CIY2_MYCIT</name>
<feature type="compositionally biased region" description="Low complexity" evidence="1">
    <location>
        <begin position="55"/>
        <end position="69"/>
    </location>
</feature>
<dbReference type="Proteomes" id="UP000020825">
    <property type="component" value="Unassembled WGS sequence"/>
</dbReference>
<gene>
    <name evidence="2" type="primary">nuoC</name>
    <name evidence="2" type="ORF">I550_4232</name>
</gene>
<feature type="region of interest" description="Disordered" evidence="1">
    <location>
        <begin position="50"/>
        <end position="69"/>
    </location>
</feature>
<evidence type="ECO:0000313" key="3">
    <source>
        <dbReference type="Proteomes" id="UP000020825"/>
    </source>
</evidence>
<comment type="caution">
    <text evidence="2">The sequence shown here is derived from an EMBL/GenBank/DDBJ whole genome shotgun (WGS) entry which is preliminary data.</text>
</comment>
<reference evidence="2 3" key="1">
    <citation type="submission" date="2013-12" db="EMBL/GenBank/DDBJ databases">
        <authorList>
            <person name="Zelazny A."/>
            <person name="Olivier K."/>
            <person name="Holland S."/>
            <person name="Lenaerts A."/>
            <person name="Ordway D."/>
            <person name="DeGroote M.A."/>
            <person name="Parker T."/>
            <person name="Sizemore C."/>
            <person name="Tallon L.J."/>
            <person name="Sadzewicz L.K."/>
            <person name="Sengamalay N."/>
            <person name="Fraser C.M."/>
            <person name="Hine E."/>
            <person name="Shefchek K.A."/>
            <person name="Das S.P."/>
            <person name="Tettelin H."/>
        </authorList>
    </citation>
    <scope>NUCLEOTIDE SEQUENCE [LARGE SCALE GENOMIC DNA]</scope>
    <source>
        <strain evidence="2 3">1956</strain>
    </source>
</reference>
<proteinExistence type="predicted"/>